<keyword evidence="3" id="KW-0479">Metal-binding</keyword>
<dbReference type="FunFam" id="3.60.130.10:FF:000005">
    <property type="entry name" value="TfdA family taurine dioxygenase"/>
    <property type="match status" value="1"/>
</dbReference>
<feature type="domain" description="TauD/TfdA-like" evidence="8">
    <location>
        <begin position="58"/>
        <end position="359"/>
    </location>
</feature>
<organism evidence="9 10">
    <name type="scientific">Cladonia borealis</name>
    <dbReference type="NCBI Taxonomy" id="184061"/>
    <lineage>
        <taxon>Eukaryota</taxon>
        <taxon>Fungi</taxon>
        <taxon>Dikarya</taxon>
        <taxon>Ascomycota</taxon>
        <taxon>Pezizomycotina</taxon>
        <taxon>Lecanoromycetes</taxon>
        <taxon>OSLEUM clade</taxon>
        <taxon>Lecanoromycetidae</taxon>
        <taxon>Lecanorales</taxon>
        <taxon>Lecanorineae</taxon>
        <taxon>Cladoniaceae</taxon>
        <taxon>Cladonia</taxon>
    </lineage>
</organism>
<dbReference type="InterPro" id="IPR042098">
    <property type="entry name" value="TauD-like_sf"/>
</dbReference>
<evidence type="ECO:0000313" key="9">
    <source>
        <dbReference type="EMBL" id="KAK0516397.1"/>
    </source>
</evidence>
<protein>
    <recommendedName>
        <fullName evidence="8">TauD/TfdA-like domain-containing protein</fullName>
    </recommendedName>
</protein>
<feature type="compositionally biased region" description="Basic and acidic residues" evidence="7">
    <location>
        <begin position="366"/>
        <end position="387"/>
    </location>
</feature>
<dbReference type="EMBL" id="JAFEKC020000002">
    <property type="protein sequence ID" value="KAK0516397.1"/>
    <property type="molecule type" value="Genomic_DNA"/>
</dbReference>
<evidence type="ECO:0000256" key="7">
    <source>
        <dbReference type="SAM" id="MobiDB-lite"/>
    </source>
</evidence>
<feature type="region of interest" description="Disordered" evidence="7">
    <location>
        <begin position="127"/>
        <end position="149"/>
    </location>
</feature>
<dbReference type="GO" id="GO:0046872">
    <property type="term" value="F:metal ion binding"/>
    <property type="evidence" value="ECO:0007669"/>
    <property type="project" value="UniProtKB-KW"/>
</dbReference>
<feature type="region of interest" description="Disordered" evidence="7">
    <location>
        <begin position="361"/>
        <end position="387"/>
    </location>
</feature>
<gene>
    <name evidence="9" type="ORF">JMJ35_001000</name>
</gene>
<keyword evidence="6" id="KW-0408">Iron</keyword>
<feature type="compositionally biased region" description="Polar residues" evidence="7">
    <location>
        <begin position="127"/>
        <end position="143"/>
    </location>
</feature>
<dbReference type="PANTHER" id="PTHR30468:SF10">
    <property type="entry name" value="TAUD_TFDA-LIKE DOMAIN-CONTAINING PROTEIN"/>
    <property type="match status" value="1"/>
</dbReference>
<dbReference type="GO" id="GO:0005737">
    <property type="term" value="C:cytoplasm"/>
    <property type="evidence" value="ECO:0007669"/>
    <property type="project" value="TreeGrafter"/>
</dbReference>
<dbReference type="InterPro" id="IPR051323">
    <property type="entry name" value="AtsK-like"/>
</dbReference>
<keyword evidence="10" id="KW-1185">Reference proteome</keyword>
<comment type="caution">
    <text evidence="9">The sequence shown here is derived from an EMBL/GenBank/DDBJ whole genome shotgun (WGS) entry which is preliminary data.</text>
</comment>
<dbReference type="GO" id="GO:0016706">
    <property type="term" value="F:2-oxoglutarate-dependent dioxygenase activity"/>
    <property type="evidence" value="ECO:0007669"/>
    <property type="project" value="TreeGrafter"/>
</dbReference>
<dbReference type="AlphaFoldDB" id="A0AA39R7K1"/>
<reference evidence="9" key="1">
    <citation type="submission" date="2023-03" db="EMBL/GenBank/DDBJ databases">
        <title>Complete genome of Cladonia borealis.</title>
        <authorList>
            <person name="Park H."/>
        </authorList>
    </citation>
    <scope>NUCLEOTIDE SEQUENCE</scope>
    <source>
        <strain evidence="9">ANT050790</strain>
    </source>
</reference>
<evidence type="ECO:0000256" key="2">
    <source>
        <dbReference type="ARBA" id="ARBA00005896"/>
    </source>
</evidence>
<evidence type="ECO:0000256" key="5">
    <source>
        <dbReference type="ARBA" id="ARBA00023002"/>
    </source>
</evidence>
<proteinExistence type="inferred from homology"/>
<evidence type="ECO:0000256" key="4">
    <source>
        <dbReference type="ARBA" id="ARBA00022964"/>
    </source>
</evidence>
<dbReference type="Pfam" id="PF02668">
    <property type="entry name" value="TauD"/>
    <property type="match status" value="1"/>
</dbReference>
<name>A0AA39R7K1_9LECA</name>
<evidence type="ECO:0000256" key="1">
    <source>
        <dbReference type="ARBA" id="ARBA00001954"/>
    </source>
</evidence>
<dbReference type="PANTHER" id="PTHR30468">
    <property type="entry name" value="ALPHA-KETOGLUTARATE-DEPENDENT SULFONATE DIOXYGENASE"/>
    <property type="match status" value="1"/>
</dbReference>
<evidence type="ECO:0000256" key="6">
    <source>
        <dbReference type="ARBA" id="ARBA00023004"/>
    </source>
</evidence>
<sequence length="387" mass="42994">MAPHAEDGHVPATFATTSEIAVNGHVGKNPQGKGKEVLDHDQSKKPLELKGVLEDFEYFDVTPVIGREFKDVDVVAWLNSPNSDELIRDLAITISQRGVVFFRAQDNLTDDIQKQLIQRLGELSGKPSTSGLHVHPVSNSGREQGTKDDEISVISSLSAKKIYKGSALDPRTKSQSGKGQWHSDITFEPVPSDYTALRLTELPKTGGDTLWASGYEVFDRISPPYQKFLESLTATYAQPLFNKAAEDNDFKLYTAPRGSPHNVGDNLEATHPVIRTNPVTGWKSVFAVGHHVQKVNDLAPDESKALLEWFTRLIVENHDLQVRNRWQNPNDLAIWDNRSVYHAATPDYDGLGERKGHRAVGLGERPYFDPKSKSRREALAEGVGEKL</sequence>
<keyword evidence="4" id="KW-0223">Dioxygenase</keyword>
<comment type="cofactor">
    <cofactor evidence="1">
        <name>Fe(2+)</name>
        <dbReference type="ChEBI" id="CHEBI:29033"/>
    </cofactor>
</comment>
<comment type="similarity">
    <text evidence="2">Belongs to the TfdA dioxygenase family.</text>
</comment>
<dbReference type="Proteomes" id="UP001166286">
    <property type="component" value="Unassembled WGS sequence"/>
</dbReference>
<dbReference type="InterPro" id="IPR003819">
    <property type="entry name" value="TauD/TfdA-like"/>
</dbReference>
<accession>A0AA39R7K1</accession>
<dbReference type="Gene3D" id="3.60.130.10">
    <property type="entry name" value="Clavaminate synthase-like"/>
    <property type="match status" value="1"/>
</dbReference>
<evidence type="ECO:0000259" key="8">
    <source>
        <dbReference type="Pfam" id="PF02668"/>
    </source>
</evidence>
<keyword evidence="5" id="KW-0560">Oxidoreductase</keyword>
<dbReference type="SUPFAM" id="SSF51197">
    <property type="entry name" value="Clavaminate synthase-like"/>
    <property type="match status" value="1"/>
</dbReference>
<evidence type="ECO:0000256" key="3">
    <source>
        <dbReference type="ARBA" id="ARBA00022723"/>
    </source>
</evidence>
<evidence type="ECO:0000313" key="10">
    <source>
        <dbReference type="Proteomes" id="UP001166286"/>
    </source>
</evidence>